<evidence type="ECO:0000313" key="3">
    <source>
        <dbReference type="Proteomes" id="UP000256964"/>
    </source>
</evidence>
<feature type="region of interest" description="Disordered" evidence="1">
    <location>
        <begin position="93"/>
        <end position="134"/>
    </location>
</feature>
<evidence type="ECO:0000313" key="2">
    <source>
        <dbReference type="EMBL" id="RDX52427.1"/>
    </source>
</evidence>
<proteinExistence type="predicted"/>
<dbReference type="EMBL" id="KZ857390">
    <property type="protein sequence ID" value="RDX52427.1"/>
    <property type="molecule type" value="Genomic_DNA"/>
</dbReference>
<dbReference type="OrthoDB" id="2562681at2759"/>
<feature type="compositionally biased region" description="Basic and acidic residues" evidence="1">
    <location>
        <begin position="93"/>
        <end position="104"/>
    </location>
</feature>
<accession>A0A371DIS0</accession>
<evidence type="ECO:0008006" key="4">
    <source>
        <dbReference type="Google" id="ProtNLM"/>
    </source>
</evidence>
<dbReference type="Proteomes" id="UP000256964">
    <property type="component" value="Unassembled WGS sequence"/>
</dbReference>
<feature type="region of interest" description="Disordered" evidence="1">
    <location>
        <begin position="1"/>
        <end position="38"/>
    </location>
</feature>
<evidence type="ECO:0000256" key="1">
    <source>
        <dbReference type="SAM" id="MobiDB-lite"/>
    </source>
</evidence>
<dbReference type="STRING" id="139420.A0A371DIS0"/>
<name>A0A371DIS0_9APHY</name>
<dbReference type="AlphaFoldDB" id="A0A371DIS0"/>
<gene>
    <name evidence="2" type="ORF">OH76DRAFT_156622</name>
</gene>
<sequence length="134" mass="14490">MTRTARASYPSALAKDRSEAKNGMDKHIPKGGAGPHNWGRLEDELELENAAIEDELAEFEDATGVAVKDRDERPAPEPLSPEEVQQAIEFRKKALKSPDTDLRSIARTAPAVSVSPKQSTPIVPDADTNTLSTA</sequence>
<protein>
    <recommendedName>
        <fullName evidence="4">Hyaluronan/mRNA-binding protein domain-containing protein</fullName>
    </recommendedName>
</protein>
<feature type="compositionally biased region" description="Polar residues" evidence="1">
    <location>
        <begin position="115"/>
        <end position="134"/>
    </location>
</feature>
<organism evidence="2 3">
    <name type="scientific">Lentinus brumalis</name>
    <dbReference type="NCBI Taxonomy" id="2498619"/>
    <lineage>
        <taxon>Eukaryota</taxon>
        <taxon>Fungi</taxon>
        <taxon>Dikarya</taxon>
        <taxon>Basidiomycota</taxon>
        <taxon>Agaricomycotina</taxon>
        <taxon>Agaricomycetes</taxon>
        <taxon>Polyporales</taxon>
        <taxon>Polyporaceae</taxon>
        <taxon>Lentinus</taxon>
    </lineage>
</organism>
<feature type="region of interest" description="Disordered" evidence="1">
    <location>
        <begin position="59"/>
        <end position="81"/>
    </location>
</feature>
<reference evidence="2 3" key="1">
    <citation type="journal article" date="2018" name="Biotechnol. Biofuels">
        <title>Integrative visual omics of the white-rot fungus Polyporus brumalis exposes the biotechnological potential of its oxidative enzymes for delignifying raw plant biomass.</title>
        <authorList>
            <person name="Miyauchi S."/>
            <person name="Rancon A."/>
            <person name="Drula E."/>
            <person name="Hage H."/>
            <person name="Chaduli D."/>
            <person name="Favel A."/>
            <person name="Grisel S."/>
            <person name="Henrissat B."/>
            <person name="Herpoel-Gimbert I."/>
            <person name="Ruiz-Duenas F.J."/>
            <person name="Chevret D."/>
            <person name="Hainaut M."/>
            <person name="Lin J."/>
            <person name="Wang M."/>
            <person name="Pangilinan J."/>
            <person name="Lipzen A."/>
            <person name="Lesage-Meessen L."/>
            <person name="Navarro D."/>
            <person name="Riley R."/>
            <person name="Grigoriev I.V."/>
            <person name="Zhou S."/>
            <person name="Raouche S."/>
            <person name="Rosso M.N."/>
        </authorList>
    </citation>
    <scope>NUCLEOTIDE SEQUENCE [LARGE SCALE GENOMIC DNA]</scope>
    <source>
        <strain evidence="2 3">BRFM 1820</strain>
    </source>
</reference>
<feature type="compositionally biased region" description="Basic and acidic residues" evidence="1">
    <location>
        <begin position="14"/>
        <end position="28"/>
    </location>
</feature>
<keyword evidence="3" id="KW-1185">Reference proteome</keyword>